<dbReference type="Pfam" id="PF00106">
    <property type="entry name" value="adh_short"/>
    <property type="match status" value="1"/>
</dbReference>
<sequence length="260" mass="27472">MTSLDERVATDPLFDVTGKVVVVTGGSRGLGRAMVRAFAERGAVPVIASRKLDACRELADEVGAAWGVDALPIAVNVNRWQECDRLADEVYARYGRVDVLINNAGSSPVFPSVDAITEELYDKVFALNLKGPFRLMANIGTRMASARGGSIINIGSVSSMRPQPMLVTYAAAKAGLNALTEGMARALAPKVRVNCIVAGPFATDVFNAWDPEVFQQVMAEPLALKRAGQPEEVVGAALYLASSASTFTTGALLRVDGGTP</sequence>
<comment type="similarity">
    <text evidence="1 3">Belongs to the short-chain dehydrogenases/reductases (SDR) family.</text>
</comment>
<keyword evidence="2" id="KW-0560">Oxidoreductase</keyword>
<dbReference type="PROSITE" id="PS00061">
    <property type="entry name" value="ADH_SHORT"/>
    <property type="match status" value="1"/>
</dbReference>
<organism evidence="4 5">
    <name type="scientific">Dactylosporangium sucinum</name>
    <dbReference type="NCBI Taxonomy" id="1424081"/>
    <lineage>
        <taxon>Bacteria</taxon>
        <taxon>Bacillati</taxon>
        <taxon>Actinomycetota</taxon>
        <taxon>Actinomycetes</taxon>
        <taxon>Micromonosporales</taxon>
        <taxon>Micromonosporaceae</taxon>
        <taxon>Dactylosporangium</taxon>
    </lineage>
</organism>
<comment type="caution">
    <text evidence="4">The sequence shown here is derived from an EMBL/GenBank/DDBJ whole genome shotgun (WGS) entry which is preliminary data.</text>
</comment>
<dbReference type="SUPFAM" id="SSF51735">
    <property type="entry name" value="NAD(P)-binding Rossmann-fold domains"/>
    <property type="match status" value="1"/>
</dbReference>
<evidence type="ECO:0000313" key="4">
    <source>
        <dbReference type="EMBL" id="GGM82730.1"/>
    </source>
</evidence>
<evidence type="ECO:0000256" key="2">
    <source>
        <dbReference type="ARBA" id="ARBA00023002"/>
    </source>
</evidence>
<dbReference type="PANTHER" id="PTHR42760">
    <property type="entry name" value="SHORT-CHAIN DEHYDROGENASES/REDUCTASES FAMILY MEMBER"/>
    <property type="match status" value="1"/>
</dbReference>
<dbReference type="GO" id="GO:0006633">
    <property type="term" value="P:fatty acid biosynthetic process"/>
    <property type="evidence" value="ECO:0007669"/>
    <property type="project" value="TreeGrafter"/>
</dbReference>
<dbReference type="RefSeq" id="WP_229837062.1">
    <property type="nucleotide sequence ID" value="NZ_BMPI01000090.1"/>
</dbReference>
<evidence type="ECO:0000256" key="1">
    <source>
        <dbReference type="ARBA" id="ARBA00006484"/>
    </source>
</evidence>
<protein>
    <submittedName>
        <fullName evidence="4">Short chain dehydrogenase/reductase</fullName>
    </submittedName>
</protein>
<dbReference type="PRINTS" id="PR00080">
    <property type="entry name" value="SDRFAMILY"/>
</dbReference>
<dbReference type="InterPro" id="IPR036291">
    <property type="entry name" value="NAD(P)-bd_dom_sf"/>
</dbReference>
<keyword evidence="5" id="KW-1185">Reference proteome</keyword>
<reference evidence="4" key="1">
    <citation type="journal article" date="2014" name="Int. J. Syst. Evol. Microbiol.">
        <title>Complete genome sequence of Corynebacterium casei LMG S-19264T (=DSM 44701T), isolated from a smear-ripened cheese.</title>
        <authorList>
            <consortium name="US DOE Joint Genome Institute (JGI-PGF)"/>
            <person name="Walter F."/>
            <person name="Albersmeier A."/>
            <person name="Kalinowski J."/>
            <person name="Ruckert C."/>
        </authorList>
    </citation>
    <scope>NUCLEOTIDE SEQUENCE</scope>
    <source>
        <strain evidence="4">JCM 19831</strain>
    </source>
</reference>
<dbReference type="PANTHER" id="PTHR42760:SF133">
    <property type="entry name" value="3-OXOACYL-[ACYL-CARRIER-PROTEIN] REDUCTASE"/>
    <property type="match status" value="1"/>
</dbReference>
<dbReference type="InterPro" id="IPR020904">
    <property type="entry name" value="Sc_DH/Rdtase_CS"/>
</dbReference>
<name>A0A917UEL8_9ACTN</name>
<dbReference type="EMBL" id="BMPI01000090">
    <property type="protein sequence ID" value="GGM82730.1"/>
    <property type="molecule type" value="Genomic_DNA"/>
</dbReference>
<accession>A0A917UEL8</accession>
<dbReference type="InterPro" id="IPR002347">
    <property type="entry name" value="SDR_fam"/>
</dbReference>
<reference evidence="4" key="2">
    <citation type="submission" date="2020-09" db="EMBL/GenBank/DDBJ databases">
        <authorList>
            <person name="Sun Q."/>
            <person name="Ohkuma M."/>
        </authorList>
    </citation>
    <scope>NUCLEOTIDE SEQUENCE</scope>
    <source>
        <strain evidence="4">JCM 19831</strain>
    </source>
</reference>
<dbReference type="FunFam" id="3.40.50.720:FF:000084">
    <property type="entry name" value="Short-chain dehydrogenase reductase"/>
    <property type="match status" value="1"/>
</dbReference>
<dbReference type="CDD" id="cd05233">
    <property type="entry name" value="SDR_c"/>
    <property type="match status" value="1"/>
</dbReference>
<dbReference type="GO" id="GO:0048038">
    <property type="term" value="F:quinone binding"/>
    <property type="evidence" value="ECO:0007669"/>
    <property type="project" value="TreeGrafter"/>
</dbReference>
<dbReference type="AlphaFoldDB" id="A0A917UEL8"/>
<gene>
    <name evidence="4" type="ORF">GCM10007977_100200</name>
</gene>
<dbReference type="Proteomes" id="UP000642070">
    <property type="component" value="Unassembled WGS sequence"/>
</dbReference>
<proteinExistence type="inferred from homology"/>
<dbReference type="GO" id="GO:0016616">
    <property type="term" value="F:oxidoreductase activity, acting on the CH-OH group of donors, NAD or NADP as acceptor"/>
    <property type="evidence" value="ECO:0007669"/>
    <property type="project" value="TreeGrafter"/>
</dbReference>
<evidence type="ECO:0000313" key="5">
    <source>
        <dbReference type="Proteomes" id="UP000642070"/>
    </source>
</evidence>
<dbReference type="Gene3D" id="3.40.50.720">
    <property type="entry name" value="NAD(P)-binding Rossmann-like Domain"/>
    <property type="match status" value="1"/>
</dbReference>
<dbReference type="PRINTS" id="PR00081">
    <property type="entry name" value="GDHRDH"/>
</dbReference>
<evidence type="ECO:0000256" key="3">
    <source>
        <dbReference type="RuleBase" id="RU000363"/>
    </source>
</evidence>